<feature type="active site" description="Proton acceptor" evidence="4">
    <location>
        <position position="139"/>
    </location>
</feature>
<dbReference type="Gene3D" id="3.40.50.150">
    <property type="entry name" value="Vaccinia Virus protein VP39"/>
    <property type="match status" value="1"/>
</dbReference>
<dbReference type="Pfam" id="PF01564">
    <property type="entry name" value="Spermine_synth"/>
    <property type="match status" value="1"/>
</dbReference>
<keyword evidence="3 4" id="KW-0620">Polyamine biosynthesis</keyword>
<evidence type="ECO:0000313" key="6">
    <source>
        <dbReference type="EMBL" id="OGG05721.1"/>
    </source>
</evidence>
<dbReference type="SUPFAM" id="SSF53335">
    <property type="entry name" value="S-adenosyl-L-methionine-dependent methyltransferases"/>
    <property type="match status" value="1"/>
</dbReference>
<dbReference type="Proteomes" id="UP000177354">
    <property type="component" value="Unassembled WGS sequence"/>
</dbReference>
<protein>
    <recommendedName>
        <fullName evidence="5">PABS domain-containing protein</fullName>
    </recommendedName>
</protein>
<dbReference type="GO" id="GO:0006596">
    <property type="term" value="P:polyamine biosynthetic process"/>
    <property type="evidence" value="ECO:0007669"/>
    <property type="project" value="UniProtKB-UniRule"/>
</dbReference>
<accession>A0A1F5YZX4</accession>
<dbReference type="InterPro" id="IPR030374">
    <property type="entry name" value="PABS"/>
</dbReference>
<dbReference type="PANTHER" id="PTHR43317:SF1">
    <property type="entry name" value="THERMOSPERMINE SYNTHASE ACAULIS5"/>
    <property type="match status" value="1"/>
</dbReference>
<evidence type="ECO:0000256" key="4">
    <source>
        <dbReference type="PROSITE-ProRule" id="PRU00354"/>
    </source>
</evidence>
<evidence type="ECO:0000256" key="3">
    <source>
        <dbReference type="ARBA" id="ARBA00023115"/>
    </source>
</evidence>
<dbReference type="NCBIfam" id="NF037959">
    <property type="entry name" value="MFS_SpdSyn"/>
    <property type="match status" value="1"/>
</dbReference>
<dbReference type="CDD" id="cd02440">
    <property type="entry name" value="AdoMet_MTases"/>
    <property type="match status" value="1"/>
</dbReference>
<organism evidence="6 7">
    <name type="scientific">Candidatus Gottesmanbacteria bacterium RIFCSPHIGHO2_01_FULL_40_15</name>
    <dbReference type="NCBI Taxonomy" id="1798376"/>
    <lineage>
        <taxon>Bacteria</taxon>
        <taxon>Candidatus Gottesmaniibacteriota</taxon>
    </lineage>
</organism>
<comment type="similarity">
    <text evidence="1">Belongs to the spermidine/spermine synthase family.</text>
</comment>
<sequence>MNIFAFFSANILNIFKSKINKEIRVVKRTSGKIIYVDKIEQTGGTITGMWQKVFAQKAFQEATPKKCLLLGLGGGDVIRIIRKIYTGIIITAVEIDPVMIKIAGIHFGLTNSYDLKIIRQDAYQWIGKIPEKFDLIVIDLFIGKYNPEKFRRQEFLNLLSLHLKKNGMAVYNSHYDQQKPADFQKFHLNCLAVFKKVEIIVKYRYSRILLLYP</sequence>
<dbReference type="PROSITE" id="PS51006">
    <property type="entry name" value="PABS_2"/>
    <property type="match status" value="1"/>
</dbReference>
<evidence type="ECO:0000259" key="5">
    <source>
        <dbReference type="PROSITE" id="PS51006"/>
    </source>
</evidence>
<comment type="caution">
    <text evidence="6">The sequence shown here is derived from an EMBL/GenBank/DDBJ whole genome shotgun (WGS) entry which is preliminary data.</text>
</comment>
<dbReference type="EMBL" id="MFJF01000026">
    <property type="protein sequence ID" value="OGG05721.1"/>
    <property type="molecule type" value="Genomic_DNA"/>
</dbReference>
<evidence type="ECO:0000256" key="1">
    <source>
        <dbReference type="ARBA" id="ARBA00007867"/>
    </source>
</evidence>
<evidence type="ECO:0000313" key="7">
    <source>
        <dbReference type="Proteomes" id="UP000177354"/>
    </source>
</evidence>
<keyword evidence="2 4" id="KW-0808">Transferase</keyword>
<evidence type="ECO:0000256" key="2">
    <source>
        <dbReference type="ARBA" id="ARBA00022679"/>
    </source>
</evidence>
<proteinExistence type="inferred from homology"/>
<feature type="domain" description="PABS" evidence="5">
    <location>
        <begin position="63"/>
        <end position="213"/>
    </location>
</feature>
<dbReference type="GO" id="GO:0016740">
    <property type="term" value="F:transferase activity"/>
    <property type="evidence" value="ECO:0007669"/>
    <property type="project" value="UniProtKB-UniRule"/>
</dbReference>
<gene>
    <name evidence="6" type="ORF">A2777_05030</name>
</gene>
<name>A0A1F5YZX4_9BACT</name>
<reference evidence="6 7" key="1">
    <citation type="journal article" date="2016" name="Nat. Commun.">
        <title>Thousands of microbial genomes shed light on interconnected biogeochemical processes in an aquifer system.</title>
        <authorList>
            <person name="Anantharaman K."/>
            <person name="Brown C.T."/>
            <person name="Hug L.A."/>
            <person name="Sharon I."/>
            <person name="Castelle C.J."/>
            <person name="Probst A.J."/>
            <person name="Thomas B.C."/>
            <person name="Singh A."/>
            <person name="Wilkins M.J."/>
            <person name="Karaoz U."/>
            <person name="Brodie E.L."/>
            <person name="Williams K.H."/>
            <person name="Hubbard S.S."/>
            <person name="Banfield J.F."/>
        </authorList>
    </citation>
    <scope>NUCLEOTIDE SEQUENCE [LARGE SCALE GENOMIC DNA]</scope>
</reference>
<dbReference type="PANTHER" id="PTHR43317">
    <property type="entry name" value="THERMOSPERMINE SYNTHASE ACAULIS5"/>
    <property type="match status" value="1"/>
</dbReference>
<dbReference type="InterPro" id="IPR029063">
    <property type="entry name" value="SAM-dependent_MTases_sf"/>
</dbReference>
<dbReference type="AlphaFoldDB" id="A0A1F5YZX4"/>